<reference evidence="5 6" key="1">
    <citation type="journal article" date="2018" name="Cell">
        <title>The Chara Genome: Secondary Complexity and Implications for Plant Terrestrialization.</title>
        <authorList>
            <person name="Nishiyama T."/>
            <person name="Sakayama H."/>
            <person name="Vries J.D."/>
            <person name="Buschmann H."/>
            <person name="Saint-Marcoux D."/>
            <person name="Ullrich K.K."/>
            <person name="Haas F.B."/>
            <person name="Vanderstraeten L."/>
            <person name="Becker D."/>
            <person name="Lang D."/>
            <person name="Vosolsobe S."/>
            <person name="Rombauts S."/>
            <person name="Wilhelmsson P.K.I."/>
            <person name="Janitza P."/>
            <person name="Kern R."/>
            <person name="Heyl A."/>
            <person name="Rumpler F."/>
            <person name="Villalobos L.I.A.C."/>
            <person name="Clay J.M."/>
            <person name="Skokan R."/>
            <person name="Toyoda A."/>
            <person name="Suzuki Y."/>
            <person name="Kagoshima H."/>
            <person name="Schijlen E."/>
            <person name="Tajeshwar N."/>
            <person name="Catarino B."/>
            <person name="Hetherington A.J."/>
            <person name="Saltykova A."/>
            <person name="Bonnot C."/>
            <person name="Breuninger H."/>
            <person name="Symeonidi A."/>
            <person name="Radhakrishnan G.V."/>
            <person name="Van Nieuwerburgh F."/>
            <person name="Deforce D."/>
            <person name="Chang C."/>
            <person name="Karol K.G."/>
            <person name="Hedrich R."/>
            <person name="Ulvskov P."/>
            <person name="Glockner G."/>
            <person name="Delwiche C.F."/>
            <person name="Petrasek J."/>
            <person name="Van de Peer Y."/>
            <person name="Friml J."/>
            <person name="Beilby M."/>
            <person name="Dolan L."/>
            <person name="Kohara Y."/>
            <person name="Sugano S."/>
            <person name="Fujiyama A."/>
            <person name="Delaux P.-M."/>
            <person name="Quint M."/>
            <person name="TheiBen G."/>
            <person name="Hagemann M."/>
            <person name="Harholt J."/>
            <person name="Dunand C."/>
            <person name="Zachgo S."/>
            <person name="Langdale J."/>
            <person name="Maumus F."/>
            <person name="Straeten D.V.D."/>
            <person name="Gould S.B."/>
            <person name="Rensing S.A."/>
        </authorList>
    </citation>
    <scope>NUCLEOTIDE SEQUENCE [LARGE SCALE GENOMIC DNA]</scope>
    <source>
        <strain evidence="5 6">S276</strain>
    </source>
</reference>
<evidence type="ECO:0000313" key="5">
    <source>
        <dbReference type="EMBL" id="GBG75937.1"/>
    </source>
</evidence>
<dbReference type="InterPro" id="IPR043129">
    <property type="entry name" value="ATPase_NBD"/>
</dbReference>
<dbReference type="AlphaFoldDB" id="A0A388L0W2"/>
<proteinExistence type="inferred from homology"/>
<dbReference type="PROSITE" id="PS00297">
    <property type="entry name" value="HSP70_1"/>
    <property type="match status" value="1"/>
</dbReference>
<accession>A0A388L0W2</accession>
<comment type="caution">
    <text evidence="5">The sequence shown here is derived from an EMBL/GenBank/DDBJ whole genome shotgun (WGS) entry which is preliminary data.</text>
</comment>
<dbReference type="FunFam" id="3.90.640.10:FF:000003">
    <property type="entry name" value="Molecular chaperone DnaK"/>
    <property type="match status" value="1"/>
</dbReference>
<dbReference type="SUPFAM" id="SSF100920">
    <property type="entry name" value="Heat shock protein 70kD (HSP70), peptide-binding domain"/>
    <property type="match status" value="1"/>
</dbReference>
<dbReference type="InterPro" id="IPR029047">
    <property type="entry name" value="HSP70_peptide-bd_sf"/>
</dbReference>
<comment type="similarity">
    <text evidence="3">Belongs to the heat shock protein 70 family.</text>
</comment>
<keyword evidence="1 3" id="KW-0547">Nucleotide-binding</keyword>
<dbReference type="PANTHER" id="PTHR19375">
    <property type="entry name" value="HEAT SHOCK PROTEIN 70KDA"/>
    <property type="match status" value="1"/>
</dbReference>
<dbReference type="FunFam" id="3.30.30.30:FF:000001">
    <property type="entry name" value="heat shock 70 kDa protein-like"/>
    <property type="match status" value="1"/>
</dbReference>
<dbReference type="EMBL" id="BFEA01000234">
    <property type="protein sequence ID" value="GBG75937.1"/>
    <property type="molecule type" value="Genomic_DNA"/>
</dbReference>
<dbReference type="PRINTS" id="PR00301">
    <property type="entry name" value="HEATSHOCK70"/>
</dbReference>
<feature type="region of interest" description="Disordered" evidence="4">
    <location>
        <begin position="1"/>
        <end position="67"/>
    </location>
</feature>
<evidence type="ECO:0000256" key="2">
    <source>
        <dbReference type="ARBA" id="ARBA00022840"/>
    </source>
</evidence>
<protein>
    <submittedName>
        <fullName evidence="5">Uncharacterized protein</fullName>
    </submittedName>
</protein>
<dbReference type="STRING" id="69332.A0A388L0W2"/>
<name>A0A388L0W2_CHABU</name>
<dbReference type="PROSITE" id="PS01036">
    <property type="entry name" value="HSP70_3"/>
    <property type="match status" value="1"/>
</dbReference>
<evidence type="ECO:0000256" key="3">
    <source>
        <dbReference type="RuleBase" id="RU003322"/>
    </source>
</evidence>
<keyword evidence="2 3" id="KW-0067">ATP-binding</keyword>
<dbReference type="Gene3D" id="3.30.30.30">
    <property type="match status" value="1"/>
</dbReference>
<dbReference type="Gene3D" id="3.30.420.40">
    <property type="match status" value="2"/>
</dbReference>
<evidence type="ECO:0000256" key="1">
    <source>
        <dbReference type="ARBA" id="ARBA00022741"/>
    </source>
</evidence>
<gene>
    <name evidence="5" type="ORF">CBR_g21179</name>
</gene>
<dbReference type="CDD" id="cd24028">
    <property type="entry name" value="ASKHA_NBD_HSP70_HSPA1-like"/>
    <property type="match status" value="1"/>
</dbReference>
<evidence type="ECO:0000313" key="6">
    <source>
        <dbReference type="Proteomes" id="UP000265515"/>
    </source>
</evidence>
<dbReference type="InterPro" id="IPR018181">
    <property type="entry name" value="Heat_shock_70_CS"/>
</dbReference>
<feature type="compositionally biased region" description="Polar residues" evidence="4">
    <location>
        <begin position="50"/>
        <end position="60"/>
    </location>
</feature>
<dbReference type="Gramene" id="GBG75937">
    <property type="protein sequence ID" value="GBG75937"/>
    <property type="gene ID" value="CBR_g21179"/>
</dbReference>
<sequence length="726" mass="80374">MPRPWGRQKPQAKWKGREGVAQPTQPGHSEPPSPSPSSSVDFSGLLSIETDGSSSRQTAEQFDRKPQAMEEIQEKDNPVLGIDLGTSHCCVALFRTMDDIEIVPNEHGRRTTPSYVAWDTEDNRLVGEAAKKHGMNYPGKCIFEVKRLMGRSFRDANVQEDAKMWPFDVIAGPHGEAVVKVPDAPRGGQSTFKPEDVSAVLLKKMKQIAEEYTNRRSIADAVITVPAYFNHSQRKATMAAGVSAGLRVLRLMSEPTAAALAYGHQRMIGRGPSAKKLVAFHLGGGSFDASVMTVKVAGPEDQEIQDCSFVVNAVAGDSHLGGIDMDKRLLRHVADKLKSQIQGEDLLGNPWIVPRLNEAVVDAKHVLSVRKETEIKVHYRGDVLSLRLRRSEFEMLNQDLFERMLRIVEQALQDSKFRKEEISAVLLSGGSTVIPKVREMLTAFFGKPPIKSVNADEAVAFGAALQAGLLARRRGGKCAEATSITVQDVTSTSIGVLTRFDIMRVVVPRNSPLPASGSMKYTLLDDQESLWVPLYEGERALCAYNRLLGELTLDGFTPGPATLQSAIRVVLRIDRHGILHAAAEVLAKHKDIGRRVKAIVTLDTDVAHSSADGTEASDCYTAEAKAEDTRIWAAGASRNRLRDLILKLREQRSSNNCCTKLQQRVDEAWAWWNGLHKLAPKEEYDKRYAELERFARKPQPPCRQSQPTVVFKAFELLCTKLWCLCQ</sequence>
<dbReference type="Pfam" id="PF00012">
    <property type="entry name" value="HSP70"/>
    <property type="match status" value="1"/>
</dbReference>
<organism evidence="5 6">
    <name type="scientific">Chara braunii</name>
    <name type="common">Braun's stonewort</name>
    <dbReference type="NCBI Taxonomy" id="69332"/>
    <lineage>
        <taxon>Eukaryota</taxon>
        <taxon>Viridiplantae</taxon>
        <taxon>Streptophyta</taxon>
        <taxon>Charophyceae</taxon>
        <taxon>Charales</taxon>
        <taxon>Characeae</taxon>
        <taxon>Chara</taxon>
    </lineage>
</organism>
<keyword evidence="6" id="KW-1185">Reference proteome</keyword>
<dbReference type="SUPFAM" id="SSF53067">
    <property type="entry name" value="Actin-like ATPase domain"/>
    <property type="match status" value="2"/>
</dbReference>
<dbReference type="Gene3D" id="2.60.34.10">
    <property type="entry name" value="Substrate Binding Domain Of DNAk, Chain A, domain 1"/>
    <property type="match status" value="1"/>
</dbReference>
<dbReference type="Gene3D" id="3.90.640.10">
    <property type="entry name" value="Actin, Chain A, domain 4"/>
    <property type="match status" value="1"/>
</dbReference>
<dbReference type="GO" id="GO:0005524">
    <property type="term" value="F:ATP binding"/>
    <property type="evidence" value="ECO:0007669"/>
    <property type="project" value="UniProtKB-KW"/>
</dbReference>
<dbReference type="Proteomes" id="UP000265515">
    <property type="component" value="Unassembled WGS sequence"/>
</dbReference>
<evidence type="ECO:0000256" key="4">
    <source>
        <dbReference type="SAM" id="MobiDB-lite"/>
    </source>
</evidence>
<dbReference type="GO" id="GO:0140662">
    <property type="term" value="F:ATP-dependent protein folding chaperone"/>
    <property type="evidence" value="ECO:0007669"/>
    <property type="project" value="InterPro"/>
</dbReference>
<dbReference type="InterPro" id="IPR013126">
    <property type="entry name" value="Hsp_70_fam"/>
</dbReference>